<evidence type="ECO:0000313" key="2">
    <source>
        <dbReference type="EMBL" id="CAI5741223.1"/>
    </source>
</evidence>
<proteinExistence type="predicted"/>
<dbReference type="PANTHER" id="PTHR13568">
    <property type="entry name" value="FAM11A, B PROTEIN"/>
    <property type="match status" value="1"/>
</dbReference>
<evidence type="ECO:0000256" key="1">
    <source>
        <dbReference type="SAM" id="Phobius"/>
    </source>
</evidence>
<organism evidence="2 3">
    <name type="scientific">Hyaloperonospora brassicae</name>
    <name type="common">Brassica downy mildew</name>
    <name type="synonym">Peronospora brassicae</name>
    <dbReference type="NCBI Taxonomy" id="162125"/>
    <lineage>
        <taxon>Eukaryota</taxon>
        <taxon>Sar</taxon>
        <taxon>Stramenopiles</taxon>
        <taxon>Oomycota</taxon>
        <taxon>Peronosporomycetes</taxon>
        <taxon>Peronosporales</taxon>
        <taxon>Peronosporaceae</taxon>
        <taxon>Hyaloperonospora</taxon>
    </lineage>
</organism>
<dbReference type="InterPro" id="IPR019396">
    <property type="entry name" value="TM_Fragile-X-F-assoc"/>
</dbReference>
<gene>
    <name evidence="2" type="ORF">HBR001_LOCUS8408</name>
</gene>
<comment type="caution">
    <text evidence="2">The sequence shown here is derived from an EMBL/GenBank/DDBJ whole genome shotgun (WGS) entry which is preliminary data.</text>
</comment>
<keyword evidence="1" id="KW-1133">Transmembrane helix</keyword>
<feature type="transmembrane region" description="Helical" evidence="1">
    <location>
        <begin position="108"/>
        <end position="126"/>
    </location>
</feature>
<reference evidence="2" key="1">
    <citation type="submission" date="2022-12" db="EMBL/GenBank/DDBJ databases">
        <authorList>
            <person name="Webb A."/>
        </authorList>
    </citation>
    <scope>NUCLEOTIDE SEQUENCE</scope>
    <source>
        <strain evidence="2">Hp1</strain>
    </source>
</reference>
<dbReference type="AlphaFoldDB" id="A0AAV0UYB6"/>
<feature type="transmembrane region" description="Helical" evidence="1">
    <location>
        <begin position="164"/>
        <end position="186"/>
    </location>
</feature>
<keyword evidence="3" id="KW-1185">Reference proteome</keyword>
<accession>A0AAV0UYB6</accession>
<dbReference type="EMBL" id="CANTFL010001448">
    <property type="protein sequence ID" value="CAI5741223.1"/>
    <property type="molecule type" value="Genomic_DNA"/>
</dbReference>
<evidence type="ECO:0000313" key="3">
    <source>
        <dbReference type="Proteomes" id="UP001162031"/>
    </source>
</evidence>
<dbReference type="Pfam" id="PF10269">
    <property type="entry name" value="Tmemb_185A"/>
    <property type="match status" value="1"/>
</dbReference>
<feature type="transmembrane region" description="Helical" evidence="1">
    <location>
        <begin position="230"/>
        <end position="250"/>
    </location>
</feature>
<keyword evidence="1" id="KW-0472">Membrane</keyword>
<keyword evidence="1" id="KW-0812">Transmembrane</keyword>
<dbReference type="PANTHER" id="PTHR13568:SF9">
    <property type="entry name" value="TRANSMEMBRANE PROTEIN 203"/>
    <property type="match status" value="1"/>
</dbReference>
<feature type="transmembrane region" description="Helical" evidence="1">
    <location>
        <begin position="68"/>
        <end position="88"/>
    </location>
</feature>
<evidence type="ECO:0008006" key="4">
    <source>
        <dbReference type="Google" id="ProtNLM"/>
    </source>
</evidence>
<feature type="transmembrane region" description="Helical" evidence="1">
    <location>
        <begin position="262"/>
        <end position="285"/>
    </location>
</feature>
<sequence length="315" mass="34909">MTTFGWTADVLYTTVSGFGFCGRCFTLVLTLTLFFVVVAFPMLCCLRVDRFISISWTQVFTPLWILDALYYGSALFSLVFSTGELSSFRKKLLLLWAQALLAMKLDGVIHWSLAAALSPCFLYAFLDVLKTVAGGMQTHQRLVANGSIDAESSQTRGAEPERQLLVKAVVLRTGATLLFMAQASLVDMKVNGRLRGTRWWQVMAPVWIFVAYRFCCLVAKYRNAASTDELTDAVLAAGVSFMLAAPLFLLAERLDGKTMSSFVIVMPWMFLMAASFLFLFCAMSLAGSERLVRNGVQPTNRHAQSSNRYGSFATS</sequence>
<feature type="transmembrane region" description="Helical" evidence="1">
    <location>
        <begin position="25"/>
        <end position="48"/>
    </location>
</feature>
<feature type="transmembrane region" description="Helical" evidence="1">
    <location>
        <begin position="198"/>
        <end position="218"/>
    </location>
</feature>
<protein>
    <recommendedName>
        <fullName evidence="4">Transmembrane protein</fullName>
    </recommendedName>
</protein>
<dbReference type="Proteomes" id="UP001162031">
    <property type="component" value="Unassembled WGS sequence"/>
</dbReference>
<name>A0AAV0UYB6_HYABA</name>